<organism evidence="9">
    <name type="scientific">Paramecium bursaria Chlorella virus 1</name>
    <name type="common">PBCV-1</name>
    <dbReference type="NCBI Taxonomy" id="10506"/>
    <lineage>
        <taxon>Viruses</taxon>
        <taxon>Varidnaviria</taxon>
        <taxon>Bamfordvirae</taxon>
        <taxon>Nucleocytoviricota</taxon>
        <taxon>Megaviricetes</taxon>
        <taxon>Algavirales</taxon>
        <taxon>Phycodnaviridae</taxon>
        <taxon>Chlorovirus</taxon>
        <taxon>Chlorovirus vanettense</taxon>
    </lineage>
</organism>
<feature type="transmembrane region" description="Helical" evidence="7">
    <location>
        <begin position="552"/>
        <end position="572"/>
    </location>
</feature>
<dbReference type="GO" id="GO:0016020">
    <property type="term" value="C:membrane"/>
    <property type="evidence" value="ECO:0007669"/>
    <property type="project" value="UniProtKB-SubCell"/>
</dbReference>
<dbReference type="PIR" id="T17717">
    <property type="entry name" value="T17717"/>
</dbReference>
<evidence type="ECO:0000256" key="6">
    <source>
        <dbReference type="ARBA" id="ARBA00023136"/>
    </source>
</evidence>
<feature type="transmembrane region" description="Helical" evidence="7">
    <location>
        <begin position="655"/>
        <end position="676"/>
    </location>
</feature>
<keyword evidence="3" id="KW-0808">Transferase</keyword>
<feature type="transmembrane region" description="Helical" evidence="7">
    <location>
        <begin position="123"/>
        <end position="143"/>
    </location>
</feature>
<dbReference type="SUPFAM" id="SSF53448">
    <property type="entry name" value="Nucleotide-diphospho-sugar transferases"/>
    <property type="match status" value="1"/>
</dbReference>
<feature type="transmembrane region" description="Helical" evidence="7">
    <location>
        <begin position="463"/>
        <end position="485"/>
    </location>
</feature>
<keyword evidence="5 7" id="KW-1133">Transmembrane helix</keyword>
<feature type="transmembrane region" description="Helical" evidence="7">
    <location>
        <begin position="421"/>
        <end position="443"/>
    </location>
</feature>
<proteinExistence type="predicted"/>
<dbReference type="Pfam" id="PF13632">
    <property type="entry name" value="Glyco_trans_2_3"/>
    <property type="match status" value="1"/>
</dbReference>
<organismHost>
    <name type="scientific">Chlorella</name>
    <dbReference type="NCBI Taxonomy" id="3071"/>
</organismHost>
<evidence type="ECO:0000256" key="1">
    <source>
        <dbReference type="ARBA" id="ARBA00004141"/>
    </source>
</evidence>
<feature type="transmembrane region" description="Helical" evidence="7">
    <location>
        <begin position="513"/>
        <end position="532"/>
    </location>
</feature>
<dbReference type="GO" id="GO:0016757">
    <property type="term" value="F:glycosyltransferase activity"/>
    <property type="evidence" value="ECO:0007669"/>
    <property type="project" value="UniProtKB-KW"/>
</dbReference>
<dbReference type="InterPro" id="IPR001173">
    <property type="entry name" value="Glyco_trans_2-like"/>
</dbReference>
<evidence type="ECO:0000259" key="8">
    <source>
        <dbReference type="Pfam" id="PF13632"/>
    </source>
</evidence>
<dbReference type="CAZy" id="GT2">
    <property type="family name" value="Glycosyltransferase Family 2"/>
</dbReference>
<dbReference type="PANTHER" id="PTHR43867">
    <property type="entry name" value="CELLULOSE SYNTHASE CATALYTIC SUBUNIT A [UDP-FORMING]"/>
    <property type="match status" value="1"/>
</dbReference>
<name>F8WJM8_PBCV1</name>
<feature type="domain" description="Glycosyltransferase 2-like" evidence="8">
    <location>
        <begin position="263"/>
        <end position="443"/>
    </location>
</feature>
<protein>
    <submittedName>
        <fullName evidence="9">Cellulose synthase-like protein</fullName>
    </submittedName>
</protein>
<sequence>MNLIFFVSFIVIYCHLSQRQKEYKTLVFFVICTILIKQILSKTMENENTNFQNIPLDTPVDTSVVHDTVVVMTEPRTPVKVMKNLVKTHQKIAMGIHFAFNLMSYAYVVYFFVLALIQAEFSQIIWVSLFAVMLLTDIVFHLWSITVNHKISVVDSNVPVSGLHIAMIVTKAPSEPWDVVKTTLEAMLAQDIDQTYDVWLADEDPSEDTKAWCLINGIRISSRKGVEGYDNVDWPRRRKCKEGNLMYFYDKFGFEQYDVVFQFDSDHAPTPSYLKNSLPAFMDDSVSYIAMPNINKKGCSWISDARQTHEAWYYGPSQLSYSYDHMPMCTGSHYAVRTSALKEIGGLGPELDEDMNTTIMFASRGKKGVYAGNAIAFGEGPLSFEDAAKQEFQWGKSAVISFTWWRSVLVPKGNKMTANSMFRFIIMQMWYSLQLYFTLYGWLSIGPTVFFNSWCSSEDTCVLTFGSLLVYSGPIMIAQIGYNIFMRRNDWLRPRDTPFFSFDLFVYRTLRPIWNAIGIIAGVIELLFNVTPAFSVTPKGKSSTLPLGVFKLYYFNLIALYYAAFVAAKLIFYDDIVPIMLLVMYLAAVFLHVYIVFKHFMDQKFKALNWLNPIGHIMLISLFVGSFIATCVIFHDRIFVEENYKVFIPYFREIYDMWIVIGLNSAALLWAIVLVFL</sequence>
<dbReference type="InterPro" id="IPR050321">
    <property type="entry name" value="Glycosyltr_2/OpgH_subfam"/>
</dbReference>
<evidence type="ECO:0000256" key="5">
    <source>
        <dbReference type="ARBA" id="ARBA00022989"/>
    </source>
</evidence>
<dbReference type="PANTHER" id="PTHR43867:SF2">
    <property type="entry name" value="CELLULOSE SYNTHASE CATALYTIC SUBUNIT A [UDP-FORMING]"/>
    <property type="match status" value="1"/>
</dbReference>
<evidence type="ECO:0000256" key="2">
    <source>
        <dbReference type="ARBA" id="ARBA00022676"/>
    </source>
</evidence>
<feature type="transmembrane region" description="Helical" evidence="7">
    <location>
        <begin position="92"/>
        <end position="117"/>
    </location>
</feature>
<reference evidence="9" key="1">
    <citation type="submission" date="2003-09" db="EMBL/GenBank/DDBJ databases">
        <title>Immediate early genes expressed in chlorovirus infections.</title>
        <authorList>
            <person name="Yamada T."/>
            <person name="Kawasaki T."/>
            <person name="Tanaka M."/>
            <person name="Fujie M."/>
            <person name="Usami S."/>
        </authorList>
    </citation>
    <scope>NUCLEOTIDE SEQUENCE</scope>
    <source>
        <strain evidence="9">PBCV-1</strain>
    </source>
</reference>
<keyword evidence="4 7" id="KW-0812">Transmembrane</keyword>
<dbReference type="PIR" id="T17712">
    <property type="entry name" value="T17712"/>
</dbReference>
<keyword evidence="6 7" id="KW-0472">Membrane</keyword>
<comment type="subcellular location">
    <subcellularLocation>
        <location evidence="1">Membrane</location>
        <topology evidence="1">Multi-pass membrane protein</topology>
    </subcellularLocation>
</comment>
<evidence type="ECO:0000256" key="4">
    <source>
        <dbReference type="ARBA" id="ARBA00022692"/>
    </source>
</evidence>
<keyword evidence="2" id="KW-0328">Glycosyltransferase</keyword>
<evidence type="ECO:0000313" key="9">
    <source>
        <dbReference type="EMBL" id="BAC84998.1"/>
    </source>
</evidence>
<evidence type="ECO:0000256" key="3">
    <source>
        <dbReference type="ARBA" id="ARBA00022679"/>
    </source>
</evidence>
<feature type="transmembrane region" description="Helical" evidence="7">
    <location>
        <begin position="579"/>
        <end position="597"/>
    </location>
</feature>
<dbReference type="Gene3D" id="3.90.550.10">
    <property type="entry name" value="Spore Coat Polysaccharide Biosynthesis Protein SpsA, Chain A"/>
    <property type="match status" value="1"/>
</dbReference>
<feature type="transmembrane region" description="Helical" evidence="7">
    <location>
        <begin position="617"/>
        <end position="634"/>
    </location>
</feature>
<dbReference type="InterPro" id="IPR029044">
    <property type="entry name" value="Nucleotide-diphossugar_trans"/>
</dbReference>
<accession>F8WJM8</accession>
<evidence type="ECO:0000256" key="7">
    <source>
        <dbReference type="SAM" id="Phobius"/>
    </source>
</evidence>
<dbReference type="EMBL" id="AB119277">
    <property type="protein sequence ID" value="BAC84998.1"/>
    <property type="molecule type" value="Genomic_DNA"/>
</dbReference>